<name>A0A4Y8LD38_9BACL</name>
<keyword evidence="1" id="KW-0472">Membrane</keyword>
<accession>A0A4Y8LD38</accession>
<proteinExistence type="predicted"/>
<sequence>MNHLSQSEWKLSVYTVAAMLGTFLGIFIVLRELNLIFVMIYLGIVAFIISGYAIYISTKRKKHSDEK</sequence>
<keyword evidence="3" id="KW-1185">Reference proteome</keyword>
<organism evidence="2 3">
    <name type="scientific">Jeotgalibacillus salarius</name>
    <dbReference type="NCBI Taxonomy" id="546023"/>
    <lineage>
        <taxon>Bacteria</taxon>
        <taxon>Bacillati</taxon>
        <taxon>Bacillota</taxon>
        <taxon>Bacilli</taxon>
        <taxon>Bacillales</taxon>
        <taxon>Caryophanaceae</taxon>
        <taxon>Jeotgalibacillus</taxon>
    </lineage>
</organism>
<gene>
    <name evidence="2" type="ORF">E2626_11585</name>
</gene>
<evidence type="ECO:0000313" key="3">
    <source>
        <dbReference type="Proteomes" id="UP000297776"/>
    </source>
</evidence>
<dbReference type="EMBL" id="SORX01000006">
    <property type="protein sequence ID" value="TFE00610.1"/>
    <property type="molecule type" value="Genomic_DNA"/>
</dbReference>
<evidence type="ECO:0000313" key="2">
    <source>
        <dbReference type="EMBL" id="TFE00610.1"/>
    </source>
</evidence>
<keyword evidence="1" id="KW-1133">Transmembrane helix</keyword>
<evidence type="ECO:0000256" key="1">
    <source>
        <dbReference type="SAM" id="Phobius"/>
    </source>
</evidence>
<feature type="transmembrane region" description="Helical" evidence="1">
    <location>
        <begin position="36"/>
        <end position="57"/>
    </location>
</feature>
<feature type="transmembrane region" description="Helical" evidence="1">
    <location>
        <begin position="12"/>
        <end position="30"/>
    </location>
</feature>
<protein>
    <submittedName>
        <fullName evidence="2">Uncharacterized protein</fullName>
    </submittedName>
</protein>
<reference evidence="2 3" key="1">
    <citation type="submission" date="2019-03" db="EMBL/GenBank/DDBJ databases">
        <authorList>
            <person name="Yang Y."/>
        </authorList>
    </citation>
    <scope>NUCLEOTIDE SEQUENCE [LARGE SCALE GENOMIC DNA]</scope>
    <source>
        <strain evidence="2 3">ASL-1</strain>
    </source>
</reference>
<keyword evidence="1" id="KW-0812">Transmembrane</keyword>
<dbReference type="Proteomes" id="UP000297776">
    <property type="component" value="Unassembled WGS sequence"/>
</dbReference>
<dbReference type="OrthoDB" id="2971449at2"/>
<dbReference type="RefSeq" id="WP_134381930.1">
    <property type="nucleotide sequence ID" value="NZ_SORX01000006.1"/>
</dbReference>
<dbReference type="AlphaFoldDB" id="A0A4Y8LD38"/>
<comment type="caution">
    <text evidence="2">The sequence shown here is derived from an EMBL/GenBank/DDBJ whole genome shotgun (WGS) entry which is preliminary data.</text>
</comment>